<dbReference type="Proteomes" id="UP000732105">
    <property type="component" value="Unassembled WGS sequence"/>
</dbReference>
<dbReference type="Gene3D" id="2.60.40.1600">
    <property type="entry name" value="Smr-associated-like"/>
    <property type="match status" value="1"/>
</dbReference>
<comment type="caution">
    <text evidence="3">The sequence shown here is derived from an EMBL/GenBank/DDBJ whole genome shotgun (WGS) entry which is preliminary data.</text>
</comment>
<dbReference type="EMBL" id="RZNH01000005">
    <property type="protein sequence ID" value="NOU59212.1"/>
    <property type="molecule type" value="Genomic_DNA"/>
</dbReference>
<feature type="domain" description="Smr" evidence="2">
    <location>
        <begin position="294"/>
        <end position="342"/>
    </location>
</feature>
<dbReference type="PROSITE" id="PS50828">
    <property type="entry name" value="SMR"/>
    <property type="match status" value="1"/>
</dbReference>
<protein>
    <submittedName>
        <fullName evidence="3">DUF2027 domain-containing protein</fullName>
    </submittedName>
</protein>
<dbReference type="Pfam" id="PF01713">
    <property type="entry name" value="Smr"/>
    <property type="match status" value="1"/>
</dbReference>
<accession>A0ABX1WT82</accession>
<reference evidence="3 4" key="1">
    <citation type="submission" date="2018-12" db="EMBL/GenBank/DDBJ databases">
        <title>Marinifilum JC070 sp. nov., a marine bacterium isolated from Yongle Blue Hole in the South China Sea.</title>
        <authorList>
            <person name="Fu T."/>
        </authorList>
    </citation>
    <scope>NUCLEOTIDE SEQUENCE [LARGE SCALE GENOMIC DNA]</scope>
    <source>
        <strain evidence="3 4">JC070</strain>
    </source>
</reference>
<evidence type="ECO:0000313" key="3">
    <source>
        <dbReference type="EMBL" id="NOU59212.1"/>
    </source>
</evidence>
<name>A0ABX1WT82_9BACT</name>
<evidence type="ECO:0000313" key="4">
    <source>
        <dbReference type="Proteomes" id="UP000732105"/>
    </source>
</evidence>
<dbReference type="Pfam" id="PF09640">
    <property type="entry name" value="DUF2027"/>
    <property type="match status" value="1"/>
</dbReference>
<dbReference type="SUPFAM" id="SSF158949">
    <property type="entry name" value="Smr-associated domain-like"/>
    <property type="match status" value="1"/>
</dbReference>
<evidence type="ECO:0000259" key="2">
    <source>
        <dbReference type="PROSITE" id="PS50828"/>
    </source>
</evidence>
<gene>
    <name evidence="3" type="ORF">ELS83_05220</name>
</gene>
<dbReference type="InterPro" id="IPR002625">
    <property type="entry name" value="Smr_dom"/>
</dbReference>
<keyword evidence="4" id="KW-1185">Reference proteome</keyword>
<feature type="region of interest" description="Disordered" evidence="1">
    <location>
        <begin position="54"/>
        <end position="75"/>
    </location>
</feature>
<organism evidence="3 4">
    <name type="scientific">Marinifilum caeruleilacunae</name>
    <dbReference type="NCBI Taxonomy" id="2499076"/>
    <lineage>
        <taxon>Bacteria</taxon>
        <taxon>Pseudomonadati</taxon>
        <taxon>Bacteroidota</taxon>
        <taxon>Bacteroidia</taxon>
        <taxon>Marinilabiliales</taxon>
        <taxon>Marinifilaceae</taxon>
    </lineage>
</organism>
<dbReference type="InterPro" id="IPR036781">
    <property type="entry name" value="Smr_assoc-like_sf"/>
</dbReference>
<dbReference type="InterPro" id="IPR036063">
    <property type="entry name" value="Smr_dom_sf"/>
</dbReference>
<evidence type="ECO:0000256" key="1">
    <source>
        <dbReference type="SAM" id="MobiDB-lite"/>
    </source>
</evidence>
<dbReference type="Gene3D" id="3.30.1370.110">
    <property type="match status" value="1"/>
</dbReference>
<dbReference type="InterPro" id="IPR018598">
    <property type="entry name" value="DUF2027"/>
</dbReference>
<proteinExistence type="predicted"/>
<sequence length="342" mass="39097">MQINIGDKVRFLNDIGGGIVTKILDAKTVMVLNEEDEFEIPSLKKNLVVVESASGEQSSPQQTAQISQENGAVSKPSQKLTIEKEDVYIAFAPREGYNPTESPLELYLINDTNHILLYGFYDQKGNKMEGQTAGNLDPKTKILLNEYDLKELNELSSCFFQILFYKPGESDIKKPLERNLKIQPVKFYKSSSYKETPYFHQDVILHKLTGEDLEHKLDELSQKEFKKVMREKESSGKLKSKPASIKGKDDIIEVDLHINALIDSVTGLSNADILEFQLNKFHEVMRQYQSTKGKRIVFIHGIGNGTLKKKVHDELRRKYKKHYQQDASFKEYGWGATMVTIR</sequence>
<dbReference type="RefSeq" id="WP_171594482.1">
    <property type="nucleotide sequence ID" value="NZ_RZNH01000005.1"/>
</dbReference>